<proteinExistence type="predicted"/>
<dbReference type="AlphaFoldDB" id="A0A856MP01"/>
<evidence type="ECO:0000313" key="2">
    <source>
        <dbReference type="Proteomes" id="UP000503129"/>
    </source>
</evidence>
<evidence type="ECO:0000313" key="1">
    <source>
        <dbReference type="EMBL" id="QDL12252.1"/>
    </source>
</evidence>
<keyword evidence="2" id="KW-1185">Reference proteome</keyword>
<name>A0A856MP01_9CYAN</name>
<dbReference type="SUPFAM" id="SSF47598">
    <property type="entry name" value="Ribbon-helix-helix"/>
    <property type="match status" value="1"/>
</dbReference>
<dbReference type="Proteomes" id="UP000503129">
    <property type="component" value="Chromosome"/>
</dbReference>
<dbReference type="GO" id="GO:0006355">
    <property type="term" value="P:regulation of DNA-templated transcription"/>
    <property type="evidence" value="ECO:0007669"/>
    <property type="project" value="InterPro"/>
</dbReference>
<accession>A0A856MP01</accession>
<gene>
    <name evidence="1" type="ORF">DP114_14595</name>
</gene>
<organism evidence="1 2">
    <name type="scientific">Brasilonema sennae CENA114</name>
    <dbReference type="NCBI Taxonomy" id="415709"/>
    <lineage>
        <taxon>Bacteria</taxon>
        <taxon>Bacillati</taxon>
        <taxon>Cyanobacteriota</taxon>
        <taxon>Cyanophyceae</taxon>
        <taxon>Nostocales</taxon>
        <taxon>Scytonemataceae</taxon>
        <taxon>Brasilonema</taxon>
        <taxon>Bromeliae group (in: Brasilonema)</taxon>
    </lineage>
</organism>
<dbReference type="InterPro" id="IPR010985">
    <property type="entry name" value="Ribbon_hlx_hlx"/>
</dbReference>
<reference evidence="1 2" key="1">
    <citation type="submission" date="2018-06" db="EMBL/GenBank/DDBJ databases">
        <title>Comparative genomics of Brasilonema spp. strains.</title>
        <authorList>
            <person name="Alvarenga D.O."/>
            <person name="Fiore M.F."/>
            <person name="Varani A.M."/>
        </authorList>
    </citation>
    <scope>NUCLEOTIDE SEQUENCE [LARGE SCALE GENOMIC DNA]</scope>
    <source>
        <strain evidence="1 2">CENA114</strain>
    </source>
</reference>
<sequence>MGKPTNFVTFRVNDLEKEILRNYCEKLGRTQTDVLRELIRNLQKENITLG</sequence>
<protein>
    <submittedName>
        <fullName evidence="1">CopG family transcriptional regulator</fullName>
    </submittedName>
</protein>
<dbReference type="KEGG" id="bsen:DP114_14595"/>
<dbReference type="EMBL" id="CP030118">
    <property type="protein sequence ID" value="QDL12252.1"/>
    <property type="molecule type" value="Genomic_DNA"/>
</dbReference>